<dbReference type="Proteomes" id="UP000664495">
    <property type="component" value="Unassembled WGS sequence"/>
</dbReference>
<proteinExistence type="predicted"/>
<reference evidence="1 2" key="1">
    <citation type="submission" date="2021-03" db="EMBL/GenBank/DDBJ databases">
        <title>Enterococcal diversity collection.</title>
        <authorList>
            <person name="Gilmore M.S."/>
            <person name="Schwartzman J."/>
            <person name="Van Tyne D."/>
            <person name="Martin M."/>
            <person name="Earl A.M."/>
            <person name="Manson A.L."/>
            <person name="Straub T."/>
            <person name="Salamzade R."/>
            <person name="Saavedra J."/>
            <person name="Lebreton F."/>
            <person name="Prichula J."/>
            <person name="Schaufler K."/>
            <person name="Gaca A."/>
            <person name="Sgardioli B."/>
            <person name="Wagenaar J."/>
            <person name="Strong T."/>
        </authorList>
    </citation>
    <scope>NUCLEOTIDE SEQUENCE [LARGE SCALE GENOMIC DNA]</scope>
    <source>
        <strain evidence="1 2">MJM16</strain>
    </source>
</reference>
<keyword evidence="2" id="KW-1185">Reference proteome</keyword>
<sequence>MSNEAVNGRLLYNKKMSEEWLILLEDAPNFNRYDLKKLTILLAAPCELGTVIYRDEQRSYSPHSPLKTLENFFRTHRFFDYSLTRRCFAAIDGFSSYKVPFLNWHYVLLPLEQPESCTWLNPLDIYKLSTIRGVCFAEMTNGLVIEIPSQMRSLVSQAEKAVYALCYLRRDYSLTSNYNGVPLDYIQLPNTPFAQNLRNRSLLQHWASERGMFQQRYFHEALLRSQENLM</sequence>
<dbReference type="EMBL" id="JAFLVR010000038">
    <property type="protein sequence ID" value="MBO0453712.1"/>
    <property type="molecule type" value="Genomic_DNA"/>
</dbReference>
<accession>A0ABS3HJS7</accession>
<comment type="caution">
    <text evidence="1">The sequence shown here is derived from an EMBL/GenBank/DDBJ whole genome shotgun (WGS) entry which is preliminary data.</text>
</comment>
<gene>
    <name evidence="1" type="ORF">JZO85_15735</name>
</gene>
<protein>
    <submittedName>
        <fullName evidence="1">Uncharacterized protein</fullName>
    </submittedName>
</protein>
<organism evidence="1 2">
    <name type="scientific">Candidatus Enterococcus murrayae</name>
    <dbReference type="NCBI Taxonomy" id="2815321"/>
    <lineage>
        <taxon>Bacteria</taxon>
        <taxon>Bacillati</taxon>
        <taxon>Bacillota</taxon>
        <taxon>Bacilli</taxon>
        <taxon>Lactobacillales</taxon>
        <taxon>Enterococcaceae</taxon>
        <taxon>Enterococcus</taxon>
    </lineage>
</organism>
<dbReference type="RefSeq" id="WP_207109474.1">
    <property type="nucleotide sequence ID" value="NZ_JAFLVR010000038.1"/>
</dbReference>
<evidence type="ECO:0000313" key="1">
    <source>
        <dbReference type="EMBL" id="MBO0453712.1"/>
    </source>
</evidence>
<name>A0ABS3HJS7_9ENTE</name>
<evidence type="ECO:0000313" key="2">
    <source>
        <dbReference type="Proteomes" id="UP000664495"/>
    </source>
</evidence>